<dbReference type="PANTHER" id="PTHR43968">
    <property type="match status" value="1"/>
</dbReference>
<dbReference type="Gene3D" id="3.40.30.10">
    <property type="entry name" value="Glutaredoxin"/>
    <property type="match status" value="1"/>
</dbReference>
<dbReference type="SFLD" id="SFLDG00358">
    <property type="entry name" value="Main_(cytGST)"/>
    <property type="match status" value="1"/>
</dbReference>
<sequence>MIKLHGFSASNYYNVPKLALLEKGVAFEEVESYTGVGPKYKPEYLDKSPLGKVPALETDEGFISESRAILEYIERAYPQHSLLPATPFGIAKVQELSQFIELYFELVARRLIPNLLSGTEPNPAVLKEVEDKLYKAAAALSKLSSFEQFAYGDQFTLADIAVILNLPVVRRVGLKFLGKDPLSEIPGLDAYCVRMEERPHVQQIRADAKTNQPNFMAHLKALYGF</sequence>
<dbReference type="InterPro" id="IPR040079">
    <property type="entry name" value="Glutathione_S-Trfase"/>
</dbReference>
<dbReference type="OrthoDB" id="6258999at2"/>
<dbReference type="InterPro" id="IPR004046">
    <property type="entry name" value="GST_C"/>
</dbReference>
<keyword evidence="3" id="KW-0808">Transferase</keyword>
<dbReference type="eggNOG" id="COG0625">
    <property type="taxonomic scope" value="Bacteria"/>
</dbReference>
<name>A0YD57_9GAMM</name>
<dbReference type="PROSITE" id="PS50404">
    <property type="entry name" value="GST_NTER"/>
    <property type="match status" value="1"/>
</dbReference>
<dbReference type="Gene3D" id="1.20.1050.10">
    <property type="match status" value="1"/>
</dbReference>
<feature type="domain" description="GST C-terminal" evidence="2">
    <location>
        <begin position="86"/>
        <end position="215"/>
    </location>
</feature>
<gene>
    <name evidence="3" type="ORF">GP2143_03528</name>
</gene>
<dbReference type="SFLD" id="SFLDS00019">
    <property type="entry name" value="Glutathione_Transferase_(cytos"/>
    <property type="match status" value="1"/>
</dbReference>
<dbReference type="InterPro" id="IPR036282">
    <property type="entry name" value="Glutathione-S-Trfase_C_sf"/>
</dbReference>
<dbReference type="GO" id="GO:0005737">
    <property type="term" value="C:cytoplasm"/>
    <property type="evidence" value="ECO:0007669"/>
    <property type="project" value="TreeGrafter"/>
</dbReference>
<dbReference type="GO" id="GO:0016740">
    <property type="term" value="F:transferase activity"/>
    <property type="evidence" value="ECO:0007669"/>
    <property type="project" value="UniProtKB-KW"/>
</dbReference>
<dbReference type="PANTHER" id="PTHR43968:SF6">
    <property type="entry name" value="GLUTATHIONE S-TRANSFERASE OMEGA"/>
    <property type="match status" value="1"/>
</dbReference>
<proteinExistence type="predicted"/>
<dbReference type="InterPro" id="IPR010987">
    <property type="entry name" value="Glutathione-S-Trfase_C-like"/>
</dbReference>
<keyword evidence="4" id="KW-1185">Reference proteome</keyword>
<dbReference type="SUPFAM" id="SSF52833">
    <property type="entry name" value="Thioredoxin-like"/>
    <property type="match status" value="1"/>
</dbReference>
<dbReference type="AlphaFoldDB" id="A0YD57"/>
<dbReference type="Pfam" id="PF00043">
    <property type="entry name" value="GST_C"/>
    <property type="match status" value="1"/>
</dbReference>
<dbReference type="CDD" id="cd00570">
    <property type="entry name" value="GST_N_family"/>
    <property type="match status" value="1"/>
</dbReference>
<dbReference type="Pfam" id="PF13417">
    <property type="entry name" value="GST_N_3"/>
    <property type="match status" value="1"/>
</dbReference>
<dbReference type="InterPro" id="IPR004045">
    <property type="entry name" value="Glutathione_S-Trfase_N"/>
</dbReference>
<dbReference type="EMBL" id="AAVT01000004">
    <property type="protein sequence ID" value="EAW31160.1"/>
    <property type="molecule type" value="Genomic_DNA"/>
</dbReference>
<evidence type="ECO:0000259" key="2">
    <source>
        <dbReference type="PROSITE" id="PS50405"/>
    </source>
</evidence>
<dbReference type="PROSITE" id="PS50405">
    <property type="entry name" value="GST_CTER"/>
    <property type="match status" value="1"/>
</dbReference>
<accession>A0YD57</accession>
<dbReference type="SUPFAM" id="SSF47616">
    <property type="entry name" value="GST C-terminal domain-like"/>
    <property type="match status" value="1"/>
</dbReference>
<evidence type="ECO:0000259" key="1">
    <source>
        <dbReference type="PROSITE" id="PS50404"/>
    </source>
</evidence>
<dbReference type="STRING" id="247633.GP2143_03528"/>
<organism evidence="3 4">
    <name type="scientific">marine gamma proteobacterium HTCC2143</name>
    <dbReference type="NCBI Taxonomy" id="247633"/>
    <lineage>
        <taxon>Bacteria</taxon>
        <taxon>Pseudomonadati</taxon>
        <taxon>Pseudomonadota</taxon>
        <taxon>Gammaproteobacteria</taxon>
        <taxon>Cellvibrionales</taxon>
        <taxon>Spongiibacteraceae</taxon>
        <taxon>BD1-7 clade</taxon>
    </lineage>
</organism>
<feature type="domain" description="GST N-terminal" evidence="1">
    <location>
        <begin position="1"/>
        <end position="81"/>
    </location>
</feature>
<dbReference type="InterPro" id="IPR050983">
    <property type="entry name" value="GST_Omega/HSP26"/>
</dbReference>
<evidence type="ECO:0000313" key="4">
    <source>
        <dbReference type="Proteomes" id="UP000004931"/>
    </source>
</evidence>
<protein>
    <submittedName>
        <fullName evidence="3">Glutathione S-transferase family protein</fullName>
    </submittedName>
</protein>
<dbReference type="Proteomes" id="UP000004931">
    <property type="component" value="Unassembled WGS sequence"/>
</dbReference>
<comment type="caution">
    <text evidence="3">The sequence shown here is derived from an EMBL/GenBank/DDBJ whole genome shotgun (WGS) entry which is preliminary data.</text>
</comment>
<reference evidence="3 4" key="1">
    <citation type="journal article" date="2010" name="J. Bacteriol.">
        <title>Genome sequence of the oligotrophic marine Gammaproteobacterium HTCC2143, isolated from the Oregon Coast.</title>
        <authorList>
            <person name="Oh H.M."/>
            <person name="Kang I."/>
            <person name="Ferriera S."/>
            <person name="Giovannoni S.J."/>
            <person name="Cho J.C."/>
        </authorList>
    </citation>
    <scope>NUCLEOTIDE SEQUENCE [LARGE SCALE GENOMIC DNA]</scope>
    <source>
        <strain evidence="3 4">HTCC2143</strain>
    </source>
</reference>
<dbReference type="InterPro" id="IPR036249">
    <property type="entry name" value="Thioredoxin-like_sf"/>
</dbReference>
<evidence type="ECO:0000313" key="3">
    <source>
        <dbReference type="EMBL" id="EAW31160.1"/>
    </source>
</evidence>